<evidence type="ECO:0000256" key="5">
    <source>
        <dbReference type="ARBA" id="ARBA00025933"/>
    </source>
</evidence>
<keyword evidence="10" id="KW-1185">Reference proteome</keyword>
<keyword evidence="9" id="KW-0966">Cell projection</keyword>
<dbReference type="NCBIfam" id="TIGR01395">
    <property type="entry name" value="FlgC"/>
    <property type="match status" value="1"/>
</dbReference>
<dbReference type="KEGG" id="tav:G4V39_10270"/>
<accession>A0A6G7PY67</accession>
<protein>
    <recommendedName>
        <fullName evidence="3 6">Flagellar basal-body rod protein FlgC</fullName>
    </recommendedName>
</protein>
<dbReference type="Proteomes" id="UP000502179">
    <property type="component" value="Chromosome"/>
</dbReference>
<comment type="similarity">
    <text evidence="2">Belongs to the flagella basal body rod proteins family.</text>
</comment>
<reference evidence="9 10" key="1">
    <citation type="submission" date="2020-02" db="EMBL/GenBank/DDBJ databases">
        <title>Genome analysis of Thermosulfuriphilus ammonigenes ST65T, an anaerobic thermophilic chemolithoautotrophic bacterium isolated from a deep-sea hydrothermal vent.</title>
        <authorList>
            <person name="Slobodkina G."/>
            <person name="Allioux M."/>
            <person name="Merkel A."/>
            <person name="Alain K."/>
            <person name="Jebbar M."/>
            <person name="Slobodkin A."/>
        </authorList>
    </citation>
    <scope>NUCLEOTIDE SEQUENCE [LARGE SCALE GENOMIC DNA]</scope>
    <source>
        <strain evidence="9 10">ST65</strain>
    </source>
</reference>
<evidence type="ECO:0000313" key="9">
    <source>
        <dbReference type="EMBL" id="QIJ72634.1"/>
    </source>
</evidence>
<feature type="domain" description="Flagellar basal body rod protein N-terminal" evidence="7">
    <location>
        <begin position="10"/>
        <end position="34"/>
    </location>
</feature>
<keyword evidence="4 6" id="KW-0975">Bacterial flagellum</keyword>
<organism evidence="9 10">
    <name type="scientific">Thermosulfuriphilus ammonigenes</name>
    <dbReference type="NCBI Taxonomy" id="1936021"/>
    <lineage>
        <taxon>Bacteria</taxon>
        <taxon>Pseudomonadati</taxon>
        <taxon>Thermodesulfobacteriota</taxon>
        <taxon>Thermodesulfobacteria</taxon>
        <taxon>Thermodesulfobacteriales</taxon>
        <taxon>Thermodesulfobacteriaceae</taxon>
        <taxon>Thermosulfuriphilus</taxon>
    </lineage>
</organism>
<evidence type="ECO:0000256" key="6">
    <source>
        <dbReference type="RuleBase" id="RU362062"/>
    </source>
</evidence>
<feature type="domain" description="Flagellar basal-body/hook protein C-terminal" evidence="8">
    <location>
        <begin position="97"/>
        <end position="137"/>
    </location>
</feature>
<dbReference type="InterPro" id="IPR010930">
    <property type="entry name" value="Flg_bb/hook_C_dom"/>
</dbReference>
<dbReference type="PANTHER" id="PTHR30435">
    <property type="entry name" value="FLAGELLAR PROTEIN"/>
    <property type="match status" value="1"/>
</dbReference>
<dbReference type="InterPro" id="IPR001444">
    <property type="entry name" value="Flag_bb_rod_N"/>
</dbReference>
<keyword evidence="9" id="KW-0969">Cilium</keyword>
<dbReference type="PANTHER" id="PTHR30435:SF2">
    <property type="entry name" value="FLAGELLAR BASAL-BODY ROD PROTEIN FLGC"/>
    <property type="match status" value="1"/>
</dbReference>
<dbReference type="Pfam" id="PF06429">
    <property type="entry name" value="Flg_bbr_C"/>
    <property type="match status" value="1"/>
</dbReference>
<evidence type="ECO:0000256" key="4">
    <source>
        <dbReference type="ARBA" id="ARBA00023143"/>
    </source>
</evidence>
<dbReference type="GO" id="GO:0071978">
    <property type="term" value="P:bacterial-type flagellum-dependent swarming motility"/>
    <property type="evidence" value="ECO:0007669"/>
    <property type="project" value="TreeGrafter"/>
</dbReference>
<evidence type="ECO:0000259" key="8">
    <source>
        <dbReference type="Pfam" id="PF06429"/>
    </source>
</evidence>
<evidence type="ECO:0000256" key="2">
    <source>
        <dbReference type="ARBA" id="ARBA00009677"/>
    </source>
</evidence>
<dbReference type="GO" id="GO:0030694">
    <property type="term" value="C:bacterial-type flagellum basal body, rod"/>
    <property type="evidence" value="ECO:0007669"/>
    <property type="project" value="UniProtKB-UniRule"/>
</dbReference>
<sequence>MKLLTALKLAADGMAAQRVRLNITSMNLANASTTRTLEGGPYRAKSVVFVAKPLKDFASSLDEALETVQVKEVVDDPSPFKEVYDPGHPDADERGIVLYPNVNVMEEMVDMLSAAGAYQANLTVISITKSMALKALDIVR</sequence>
<dbReference type="Pfam" id="PF00460">
    <property type="entry name" value="Flg_bb_rod"/>
    <property type="match status" value="1"/>
</dbReference>
<evidence type="ECO:0000256" key="1">
    <source>
        <dbReference type="ARBA" id="ARBA00004117"/>
    </source>
</evidence>
<keyword evidence="9" id="KW-0282">Flagellum</keyword>
<proteinExistence type="inferred from homology"/>
<comment type="subunit">
    <text evidence="5 6">The basal body constitutes a major portion of the flagellar organelle and consists of four rings (L,P,S, and M) mounted on a central rod. The rod consists of about 26 subunits of FlgG in the distal portion, and FlgB, FlgC and FlgF are thought to build up the proximal portion of the rod with about 6 subunits each.</text>
</comment>
<comment type="subcellular location">
    <subcellularLocation>
        <location evidence="1 6">Bacterial flagellum basal body</location>
    </subcellularLocation>
</comment>
<dbReference type="EMBL" id="CP048877">
    <property type="protein sequence ID" value="QIJ72634.1"/>
    <property type="molecule type" value="Genomic_DNA"/>
</dbReference>
<evidence type="ECO:0000259" key="7">
    <source>
        <dbReference type="Pfam" id="PF00460"/>
    </source>
</evidence>
<gene>
    <name evidence="9" type="primary">flgC</name>
    <name evidence="9" type="ORF">G4V39_10270</name>
</gene>
<dbReference type="AlphaFoldDB" id="A0A6G7PY67"/>
<name>A0A6G7PY67_9BACT</name>
<dbReference type="RefSeq" id="WP_166032850.1">
    <property type="nucleotide sequence ID" value="NZ_CP048877.1"/>
</dbReference>
<dbReference type="InterPro" id="IPR006299">
    <property type="entry name" value="FlgC"/>
</dbReference>
<evidence type="ECO:0000256" key="3">
    <source>
        <dbReference type="ARBA" id="ARBA00017941"/>
    </source>
</evidence>
<evidence type="ECO:0000313" key="10">
    <source>
        <dbReference type="Proteomes" id="UP000502179"/>
    </source>
</evidence>